<dbReference type="Gene3D" id="3.40.190.10">
    <property type="entry name" value="Periplasmic binding protein-like II"/>
    <property type="match status" value="1"/>
</dbReference>
<evidence type="ECO:0000313" key="2">
    <source>
        <dbReference type="EMBL" id="CPR14087.1"/>
    </source>
</evidence>
<gene>
    <name evidence="2" type="ORF">BN1221_00494c</name>
</gene>
<organism evidence="2 3">
    <name type="scientific">Brenneria goodwinii</name>
    <dbReference type="NCBI Taxonomy" id="1109412"/>
    <lineage>
        <taxon>Bacteria</taxon>
        <taxon>Pseudomonadati</taxon>
        <taxon>Pseudomonadota</taxon>
        <taxon>Gammaproteobacteria</taxon>
        <taxon>Enterobacterales</taxon>
        <taxon>Pectobacteriaceae</taxon>
        <taxon>Brenneria</taxon>
    </lineage>
</organism>
<feature type="domain" description="LysR substrate-binding" evidence="1">
    <location>
        <begin position="1"/>
        <end position="61"/>
    </location>
</feature>
<accession>A0A0G4JQ95</accession>
<dbReference type="SUPFAM" id="SSF53850">
    <property type="entry name" value="Periplasmic binding protein-like II"/>
    <property type="match status" value="1"/>
</dbReference>
<evidence type="ECO:0000259" key="1">
    <source>
        <dbReference type="Pfam" id="PF03466"/>
    </source>
</evidence>
<dbReference type="Proteomes" id="UP000044377">
    <property type="component" value="Unassembled WGS sequence"/>
</dbReference>
<keyword evidence="3" id="KW-1185">Reference proteome</keyword>
<name>A0A0G4JQ95_9GAMM</name>
<dbReference type="STRING" id="1109412.BN1221_00494c"/>
<proteinExistence type="predicted"/>
<dbReference type="Pfam" id="PF03466">
    <property type="entry name" value="LysR_substrate"/>
    <property type="match status" value="1"/>
</dbReference>
<reference evidence="3" key="1">
    <citation type="submission" date="2015-01" db="EMBL/GenBank/DDBJ databases">
        <authorList>
            <person name="Paterson Steve"/>
        </authorList>
    </citation>
    <scope>NUCLEOTIDE SEQUENCE [LARGE SCALE GENOMIC DNA]</scope>
    <source>
        <strain evidence="3">OBR1</strain>
    </source>
</reference>
<dbReference type="EMBL" id="CGIG01000001">
    <property type="protein sequence ID" value="CPR14087.1"/>
    <property type="molecule type" value="Genomic_DNA"/>
</dbReference>
<dbReference type="InterPro" id="IPR005119">
    <property type="entry name" value="LysR_subst-bd"/>
</dbReference>
<dbReference type="AlphaFoldDB" id="A0A0G4JQ95"/>
<sequence length="71" mass="8038">MPRLPGFISAFPDIDIEMHFSDSLIDLAADGIDIAIRSGELSGWPSYVSREVLQFSWVAWVIPPKKQRVHK</sequence>
<evidence type="ECO:0000313" key="3">
    <source>
        <dbReference type="Proteomes" id="UP000044377"/>
    </source>
</evidence>
<protein>
    <recommendedName>
        <fullName evidence="1">LysR substrate-binding domain-containing protein</fullName>
    </recommendedName>
</protein>